<evidence type="ECO:0000256" key="8">
    <source>
        <dbReference type="ARBA" id="ARBA00023329"/>
    </source>
</evidence>
<evidence type="ECO:0000256" key="7">
    <source>
        <dbReference type="ARBA" id="ARBA00023176"/>
    </source>
</evidence>
<keyword evidence="5" id="KW-0333">Golgi apparatus</keyword>
<proteinExistence type="predicted"/>
<evidence type="ECO:0000259" key="9">
    <source>
        <dbReference type="PROSITE" id="PS50942"/>
    </source>
</evidence>
<dbReference type="PANTHER" id="PTHR22951">
    <property type="entry name" value="CLATHRIN ASSEMBLY PROTEIN"/>
    <property type="match status" value="1"/>
</dbReference>
<dbReference type="InterPro" id="IPR011417">
    <property type="entry name" value="ANTH_dom"/>
</dbReference>
<dbReference type="AlphaFoldDB" id="A0AAP0EYH1"/>
<dbReference type="PANTHER" id="PTHR22951:SF76">
    <property type="entry name" value="OS09G0468150 PROTEIN"/>
    <property type="match status" value="1"/>
</dbReference>
<dbReference type="GO" id="GO:0006900">
    <property type="term" value="P:vesicle budding from membrane"/>
    <property type="evidence" value="ECO:0007669"/>
    <property type="project" value="TreeGrafter"/>
</dbReference>
<dbReference type="CDD" id="cd16987">
    <property type="entry name" value="ANTH_N_AP180_plant"/>
    <property type="match status" value="1"/>
</dbReference>
<keyword evidence="6" id="KW-0472">Membrane</keyword>
<dbReference type="Pfam" id="PF07651">
    <property type="entry name" value="ANTH"/>
    <property type="match status" value="1"/>
</dbReference>
<dbReference type="FunFam" id="1.25.40.90:FF:000035">
    <property type="entry name" value="Putative clathrin assembly protein At4g40080"/>
    <property type="match status" value="1"/>
</dbReference>
<sequence>MGQQRLRQLVGSIKDKASLSKAAILMMNTSSLQVAIIRASSHRPSSPPHHRHISAVLSYGLGSRATASLCIHALMGRLHSTRDPSVALKCLITLHHIIKRGSFILQDQLCLLCPKNNVAGKNYLNLSNFKDSSTSQSWALSFWVRWYARVLESIVFVYTSGLFGSSSSSSSSEGTTITTRLSGVLNGDLLRELDAFVGVMEEISWAPDPDPSTLAENRLPNEAVWLAGEDYCSAQTEIMARLQELEERLGAILSVAADTVELSCALKRIENCKERLVSMFANKKGSGSSSSSSMWELAGEMKRRIDQRELYGDGRLENYRGGTESARLGDDRVRRIGAESRLLLLGSTSFRG</sequence>
<dbReference type="GO" id="GO:0000149">
    <property type="term" value="F:SNARE binding"/>
    <property type="evidence" value="ECO:0007669"/>
    <property type="project" value="TreeGrafter"/>
</dbReference>
<organism evidence="10 11">
    <name type="scientific">Stephania japonica</name>
    <dbReference type="NCBI Taxonomy" id="461633"/>
    <lineage>
        <taxon>Eukaryota</taxon>
        <taxon>Viridiplantae</taxon>
        <taxon>Streptophyta</taxon>
        <taxon>Embryophyta</taxon>
        <taxon>Tracheophyta</taxon>
        <taxon>Spermatophyta</taxon>
        <taxon>Magnoliopsida</taxon>
        <taxon>Ranunculales</taxon>
        <taxon>Menispermaceae</taxon>
        <taxon>Menispermoideae</taxon>
        <taxon>Cissampelideae</taxon>
        <taxon>Stephania</taxon>
    </lineage>
</organism>
<reference evidence="10 11" key="1">
    <citation type="submission" date="2024-01" db="EMBL/GenBank/DDBJ databases">
        <title>Genome assemblies of Stephania.</title>
        <authorList>
            <person name="Yang L."/>
        </authorList>
    </citation>
    <scope>NUCLEOTIDE SEQUENCE [LARGE SCALE GENOMIC DNA]</scope>
    <source>
        <strain evidence="10">QJT</strain>
        <tissue evidence="10">Leaf</tissue>
    </source>
</reference>
<dbReference type="SMART" id="SM00273">
    <property type="entry name" value="ENTH"/>
    <property type="match status" value="1"/>
</dbReference>
<dbReference type="InterPro" id="IPR048050">
    <property type="entry name" value="ANTH_N_plant"/>
</dbReference>
<evidence type="ECO:0000256" key="4">
    <source>
        <dbReference type="ARBA" id="ARBA00022583"/>
    </source>
</evidence>
<evidence type="ECO:0000313" key="10">
    <source>
        <dbReference type="EMBL" id="KAK9097374.1"/>
    </source>
</evidence>
<comment type="subcellular location">
    <subcellularLocation>
        <location evidence="1">Cytoplasmic vesicle</location>
        <location evidence="1">Clathrin-coated vesicle</location>
    </subcellularLocation>
    <subcellularLocation>
        <location evidence="2">Golgi apparatus</location>
    </subcellularLocation>
    <subcellularLocation>
        <location evidence="3">Membrane</location>
        <location evidence="3">Clathrin-coated pit</location>
    </subcellularLocation>
</comment>
<accession>A0AAP0EYH1</accession>
<dbReference type="Gene3D" id="1.25.40.90">
    <property type="match status" value="1"/>
</dbReference>
<keyword evidence="8" id="KW-0968">Cytoplasmic vesicle</keyword>
<dbReference type="GO" id="GO:0005546">
    <property type="term" value="F:phosphatidylinositol-4,5-bisphosphate binding"/>
    <property type="evidence" value="ECO:0007669"/>
    <property type="project" value="TreeGrafter"/>
</dbReference>
<dbReference type="InterPro" id="IPR045192">
    <property type="entry name" value="AP180-like"/>
</dbReference>
<name>A0AAP0EYH1_9MAGN</name>
<dbReference type="PROSITE" id="PS50942">
    <property type="entry name" value="ENTH"/>
    <property type="match status" value="1"/>
</dbReference>
<keyword evidence="7" id="KW-0168">Coated pit</keyword>
<keyword evidence="4" id="KW-0254">Endocytosis</keyword>
<comment type="caution">
    <text evidence="10">The sequence shown here is derived from an EMBL/GenBank/DDBJ whole genome shotgun (WGS) entry which is preliminary data.</text>
</comment>
<dbReference type="GO" id="GO:0005794">
    <property type="term" value="C:Golgi apparatus"/>
    <property type="evidence" value="ECO:0007669"/>
    <property type="project" value="UniProtKB-SubCell"/>
</dbReference>
<evidence type="ECO:0000313" key="11">
    <source>
        <dbReference type="Proteomes" id="UP001417504"/>
    </source>
</evidence>
<dbReference type="EMBL" id="JBBNAE010000009">
    <property type="protein sequence ID" value="KAK9097374.1"/>
    <property type="molecule type" value="Genomic_DNA"/>
</dbReference>
<protein>
    <recommendedName>
        <fullName evidence="9">ENTH domain-containing protein</fullName>
    </recommendedName>
</protein>
<dbReference type="InterPro" id="IPR013809">
    <property type="entry name" value="ENTH"/>
</dbReference>
<evidence type="ECO:0000256" key="5">
    <source>
        <dbReference type="ARBA" id="ARBA00023034"/>
    </source>
</evidence>
<dbReference type="SUPFAM" id="SSF48464">
    <property type="entry name" value="ENTH/VHS domain"/>
    <property type="match status" value="1"/>
</dbReference>
<dbReference type="GO" id="GO:0072583">
    <property type="term" value="P:clathrin-dependent endocytosis"/>
    <property type="evidence" value="ECO:0007669"/>
    <property type="project" value="InterPro"/>
</dbReference>
<evidence type="ECO:0000256" key="1">
    <source>
        <dbReference type="ARBA" id="ARBA00004132"/>
    </source>
</evidence>
<dbReference type="GO" id="GO:0048268">
    <property type="term" value="P:clathrin coat assembly"/>
    <property type="evidence" value="ECO:0007669"/>
    <property type="project" value="InterPro"/>
</dbReference>
<dbReference type="InterPro" id="IPR008942">
    <property type="entry name" value="ENTH_VHS"/>
</dbReference>
<dbReference type="GO" id="GO:0005545">
    <property type="term" value="F:1-phosphatidylinositol binding"/>
    <property type="evidence" value="ECO:0007669"/>
    <property type="project" value="TreeGrafter"/>
</dbReference>
<gene>
    <name evidence="10" type="ORF">Sjap_022871</name>
</gene>
<dbReference type="GO" id="GO:0030136">
    <property type="term" value="C:clathrin-coated vesicle"/>
    <property type="evidence" value="ECO:0007669"/>
    <property type="project" value="UniProtKB-SubCell"/>
</dbReference>
<evidence type="ECO:0000256" key="3">
    <source>
        <dbReference type="ARBA" id="ARBA00004600"/>
    </source>
</evidence>
<dbReference type="Proteomes" id="UP001417504">
    <property type="component" value="Unassembled WGS sequence"/>
</dbReference>
<dbReference type="GO" id="GO:0032050">
    <property type="term" value="F:clathrin heavy chain binding"/>
    <property type="evidence" value="ECO:0007669"/>
    <property type="project" value="TreeGrafter"/>
</dbReference>
<dbReference type="GO" id="GO:0005905">
    <property type="term" value="C:clathrin-coated pit"/>
    <property type="evidence" value="ECO:0007669"/>
    <property type="project" value="UniProtKB-SubCell"/>
</dbReference>
<keyword evidence="11" id="KW-1185">Reference proteome</keyword>
<evidence type="ECO:0000256" key="6">
    <source>
        <dbReference type="ARBA" id="ARBA00023136"/>
    </source>
</evidence>
<evidence type="ECO:0000256" key="2">
    <source>
        <dbReference type="ARBA" id="ARBA00004555"/>
    </source>
</evidence>
<feature type="domain" description="ENTH" evidence="9">
    <location>
        <begin position="24"/>
        <end position="165"/>
    </location>
</feature>